<evidence type="ECO:0000313" key="2">
    <source>
        <dbReference type="EMBL" id="MBW47153.1"/>
    </source>
</evidence>
<reference evidence="2" key="1">
    <citation type="submission" date="2018-01" db="EMBL/GenBank/DDBJ databases">
        <title>An insight into the sialome of Amazonian anophelines.</title>
        <authorList>
            <person name="Ribeiro J.M."/>
            <person name="Scarpassa V."/>
            <person name="Calvo E."/>
        </authorList>
    </citation>
    <scope>NUCLEOTIDE SEQUENCE</scope>
    <source>
        <tissue evidence="2">Salivary glands</tissue>
    </source>
</reference>
<feature type="chain" id="PRO_5015005616" evidence="1">
    <location>
        <begin position="18"/>
        <end position="82"/>
    </location>
</feature>
<dbReference type="EMBL" id="GGFK01013832">
    <property type="protein sequence ID" value="MBW47153.1"/>
    <property type="molecule type" value="Transcribed_RNA"/>
</dbReference>
<evidence type="ECO:0000256" key="1">
    <source>
        <dbReference type="SAM" id="SignalP"/>
    </source>
</evidence>
<sequence length="82" mass="9462">MNRIFPAFLVSFSLLGAQIFPQNKLHCDALRCDAASMDTYREIHSLRSLPLTHTVRSLLRLSRTPERRGILEPRARGGEWRN</sequence>
<organism evidence="2">
    <name type="scientific">Anopheles triannulatus</name>
    <dbReference type="NCBI Taxonomy" id="58253"/>
    <lineage>
        <taxon>Eukaryota</taxon>
        <taxon>Metazoa</taxon>
        <taxon>Ecdysozoa</taxon>
        <taxon>Arthropoda</taxon>
        <taxon>Hexapoda</taxon>
        <taxon>Insecta</taxon>
        <taxon>Pterygota</taxon>
        <taxon>Neoptera</taxon>
        <taxon>Endopterygota</taxon>
        <taxon>Diptera</taxon>
        <taxon>Nematocera</taxon>
        <taxon>Culicoidea</taxon>
        <taxon>Culicidae</taxon>
        <taxon>Anophelinae</taxon>
        <taxon>Anopheles</taxon>
    </lineage>
</organism>
<dbReference type="AlphaFoldDB" id="A0A2M4B269"/>
<feature type="signal peptide" evidence="1">
    <location>
        <begin position="1"/>
        <end position="17"/>
    </location>
</feature>
<accession>A0A2M4B269</accession>
<proteinExistence type="predicted"/>
<protein>
    <submittedName>
        <fullName evidence="2">Putative secreted protein</fullName>
    </submittedName>
</protein>
<name>A0A2M4B269_9DIPT</name>
<keyword evidence="1" id="KW-0732">Signal</keyword>